<dbReference type="InterPro" id="IPR016039">
    <property type="entry name" value="Thiolase-like"/>
</dbReference>
<dbReference type="NCBIfam" id="NF006086">
    <property type="entry name" value="PRK08235.1"/>
    <property type="match status" value="1"/>
</dbReference>
<evidence type="ECO:0000259" key="5">
    <source>
        <dbReference type="Pfam" id="PF02803"/>
    </source>
</evidence>
<dbReference type="PANTHER" id="PTHR18919:SF107">
    <property type="entry name" value="ACETYL-COA ACETYLTRANSFERASE, CYTOSOLIC"/>
    <property type="match status" value="1"/>
</dbReference>
<feature type="domain" description="Thiolase N-terminal" evidence="4">
    <location>
        <begin position="5"/>
        <end position="261"/>
    </location>
</feature>
<evidence type="ECO:0000256" key="3">
    <source>
        <dbReference type="ARBA" id="ARBA00023315"/>
    </source>
</evidence>
<keyword evidence="3" id="KW-0012">Acyltransferase</keyword>
<dbReference type="PIRSF" id="PIRSF000429">
    <property type="entry name" value="Ac-CoA_Ac_transf"/>
    <property type="match status" value="1"/>
</dbReference>
<dbReference type="SUPFAM" id="SSF53901">
    <property type="entry name" value="Thiolase-like"/>
    <property type="match status" value="2"/>
</dbReference>
<sequence length="394" mass="40252">MPTTVILGTARTPVGKMGGALASMPATELGGIAIAAALERSGVAPEQVDHVVMGQVIQAGQGQIPSRQAQIAGGIPKEVSSETVNKVCASGIRALVILDQGIRAGDVEVGVAGGMESMSNAPYLLPGARFGFRMGEAKALDSMVNDGLTNPFSGRQMFDEATEIGDELELSRPDLDRWAVRSHELAIAATDDGRLPEEIVSVTISSRKGDTVVEVDEAPRRETSLETLAKLPGLASKEGSHTAGNSPGVNDGAGAIVVASDEWAAANGHEPLAEIVAHAQSANEFAYLATTPASASLKALEKAGLQPGDIDLWEINEAFASVALNSINVLGIDEEKVNVNGGAVALGHPIGASGARIVGTLVHELRRRGGGLGCAAICSGGGQGDAIIVRVNGA</sequence>
<keyword evidence="2" id="KW-0808">Transferase</keyword>
<dbReference type="InterPro" id="IPR020616">
    <property type="entry name" value="Thiolase_N"/>
</dbReference>
<dbReference type="PROSITE" id="PS00737">
    <property type="entry name" value="THIOLASE_2"/>
    <property type="match status" value="1"/>
</dbReference>
<dbReference type="NCBIfam" id="TIGR01930">
    <property type="entry name" value="AcCoA-C-Actrans"/>
    <property type="match status" value="1"/>
</dbReference>
<dbReference type="GO" id="GO:0016747">
    <property type="term" value="F:acyltransferase activity, transferring groups other than amino-acyl groups"/>
    <property type="evidence" value="ECO:0007669"/>
    <property type="project" value="InterPro"/>
</dbReference>
<dbReference type="PANTHER" id="PTHR18919">
    <property type="entry name" value="ACETYL-COA C-ACYLTRANSFERASE"/>
    <property type="match status" value="1"/>
</dbReference>
<evidence type="ECO:0000256" key="1">
    <source>
        <dbReference type="ARBA" id="ARBA00010982"/>
    </source>
</evidence>
<dbReference type="Pfam" id="PF02803">
    <property type="entry name" value="Thiolase_C"/>
    <property type="match status" value="1"/>
</dbReference>
<evidence type="ECO:0000256" key="2">
    <source>
        <dbReference type="ARBA" id="ARBA00022679"/>
    </source>
</evidence>
<dbReference type="PROSITE" id="PS00098">
    <property type="entry name" value="THIOLASE_1"/>
    <property type="match status" value="1"/>
</dbReference>
<comment type="similarity">
    <text evidence="1">Belongs to the thiolase-like superfamily. Thiolase family.</text>
</comment>
<accession>A0A6J7RG62</accession>
<dbReference type="InterPro" id="IPR020615">
    <property type="entry name" value="Thiolase_acyl_enz_int_AS"/>
</dbReference>
<name>A0A6J7RG62_9ZZZZ</name>
<dbReference type="AlphaFoldDB" id="A0A6J7RG62"/>
<gene>
    <name evidence="6" type="ORF">UFOPK4175_00030</name>
</gene>
<feature type="domain" description="Thiolase C-terminal" evidence="5">
    <location>
        <begin position="270"/>
        <end position="390"/>
    </location>
</feature>
<dbReference type="InterPro" id="IPR020617">
    <property type="entry name" value="Thiolase_C"/>
</dbReference>
<dbReference type="InterPro" id="IPR020613">
    <property type="entry name" value="Thiolase_CS"/>
</dbReference>
<dbReference type="EMBL" id="CAFBPX010000002">
    <property type="protein sequence ID" value="CAB5027548.1"/>
    <property type="molecule type" value="Genomic_DNA"/>
</dbReference>
<dbReference type="Gene3D" id="3.40.47.10">
    <property type="match status" value="2"/>
</dbReference>
<protein>
    <submittedName>
        <fullName evidence="6">Unannotated protein</fullName>
    </submittedName>
</protein>
<organism evidence="6">
    <name type="scientific">freshwater metagenome</name>
    <dbReference type="NCBI Taxonomy" id="449393"/>
    <lineage>
        <taxon>unclassified sequences</taxon>
        <taxon>metagenomes</taxon>
        <taxon>ecological metagenomes</taxon>
    </lineage>
</organism>
<evidence type="ECO:0000313" key="6">
    <source>
        <dbReference type="EMBL" id="CAB5027548.1"/>
    </source>
</evidence>
<evidence type="ECO:0000259" key="4">
    <source>
        <dbReference type="Pfam" id="PF00108"/>
    </source>
</evidence>
<dbReference type="Pfam" id="PF00108">
    <property type="entry name" value="Thiolase_N"/>
    <property type="match status" value="1"/>
</dbReference>
<dbReference type="CDD" id="cd00751">
    <property type="entry name" value="thiolase"/>
    <property type="match status" value="1"/>
</dbReference>
<reference evidence="6" key="1">
    <citation type="submission" date="2020-05" db="EMBL/GenBank/DDBJ databases">
        <authorList>
            <person name="Chiriac C."/>
            <person name="Salcher M."/>
            <person name="Ghai R."/>
            <person name="Kavagutti S V."/>
        </authorList>
    </citation>
    <scope>NUCLEOTIDE SEQUENCE</scope>
</reference>
<proteinExistence type="inferred from homology"/>
<dbReference type="InterPro" id="IPR002155">
    <property type="entry name" value="Thiolase"/>
</dbReference>